<comment type="function">
    <text evidence="1 9">May be involved in recombinational repair of damaged DNA.</text>
</comment>
<dbReference type="GO" id="GO:0005524">
    <property type="term" value="F:ATP binding"/>
    <property type="evidence" value="ECO:0007669"/>
    <property type="project" value="UniProtKB-KW"/>
</dbReference>
<reference evidence="11 12" key="1">
    <citation type="submission" date="2019-09" db="EMBL/GenBank/DDBJ databases">
        <title>Screening of Novel Bioactive Compounds from Soil-Associated.</title>
        <authorList>
            <person name="Gong X."/>
        </authorList>
    </citation>
    <scope>NUCLEOTIDE SEQUENCE [LARGE SCALE GENOMIC DNA]</scope>
    <source>
        <strain evidence="11 12">Gxj-6</strain>
    </source>
</reference>
<dbReference type="InterPro" id="IPR004604">
    <property type="entry name" value="DNA_recomb/repair_RecN"/>
</dbReference>
<dbReference type="SUPFAM" id="SSF52540">
    <property type="entry name" value="P-loop containing nucleoside triphosphate hydrolases"/>
    <property type="match status" value="1"/>
</dbReference>
<sequence length="590" mass="62508">MRPRVEEVRIQGLGVIDEAVLELSPGFTVVTGETGAGKTMVVTGLGLLFGGRADPARVRPGADKALIEGTLVIEAEGRVAQQVADVGGEVEDGQLIISRSVSAEGRSRAWLGGRAVPVGTLTFIADDLVAVHGQMDQQRLLQPGRQRAALDRYAGDELVKPLRAYEQAYKRHKQVGDLLRELTEKARERAQEADVLRFGLEEIEKAEPRQGEDVELKEEAERLSHADALRTAATTAHAALLGDPMTTGQDVQDAVSLLGHAKTAVESVRDFDPALAGLAERLAEAGYLVSDVATELAAYAESVEADPARLAAVQERRAALNGLMRKYGQDVSAVLAWAQRAADRLTELDGDDDRIEELTREHGELGGRLGELAGELTSIRTAAAERFGEAVTGELTALAMPHARVSVAITAAGEFGPHGVDEVELRLASHPGAPPLPLTKGASGGELSRVMLAIEVVFAGADPVPTFVFDEVDAGVGGKAAVEIGRRLAKLARTAQVIVVTHLPQVAAFADQHLVVEKASDGRVVRSGVVALDREGRERELSRMLAGLEDSELGRAHAAELLSIAAADKGAWEKETSKAARGSGRRAVTG</sequence>
<evidence type="ECO:0000259" key="10">
    <source>
        <dbReference type="Pfam" id="PF02463"/>
    </source>
</evidence>
<dbReference type="CDD" id="cd03241">
    <property type="entry name" value="ABC_RecN"/>
    <property type="match status" value="1"/>
</dbReference>
<proteinExistence type="inferred from homology"/>
<dbReference type="Pfam" id="PF02463">
    <property type="entry name" value="SMC_N"/>
    <property type="match status" value="1"/>
</dbReference>
<keyword evidence="6" id="KW-0067">ATP-binding</keyword>
<evidence type="ECO:0000256" key="5">
    <source>
        <dbReference type="ARBA" id="ARBA00022763"/>
    </source>
</evidence>
<dbReference type="Gene3D" id="3.40.50.300">
    <property type="entry name" value="P-loop containing nucleotide triphosphate hydrolases"/>
    <property type="match status" value="2"/>
</dbReference>
<accession>A0A5J5K2G4</accession>
<dbReference type="FunFam" id="3.40.50.300:FF:000356">
    <property type="entry name" value="DNA repair protein RecN"/>
    <property type="match status" value="1"/>
</dbReference>
<dbReference type="Proteomes" id="UP000327011">
    <property type="component" value="Unassembled WGS sequence"/>
</dbReference>
<dbReference type="EMBL" id="VYTZ01000006">
    <property type="protein sequence ID" value="KAA9377399.1"/>
    <property type="molecule type" value="Genomic_DNA"/>
</dbReference>
<dbReference type="PANTHER" id="PTHR11059">
    <property type="entry name" value="DNA REPAIR PROTEIN RECN"/>
    <property type="match status" value="1"/>
</dbReference>
<keyword evidence="12" id="KW-1185">Reference proteome</keyword>
<gene>
    <name evidence="11" type="primary">recN</name>
    <name evidence="11" type="ORF">F5972_17230</name>
</gene>
<dbReference type="RefSeq" id="WP_150934599.1">
    <property type="nucleotide sequence ID" value="NZ_VYTZ01000006.1"/>
</dbReference>
<comment type="similarity">
    <text evidence="2 9">Belongs to the RecN family.</text>
</comment>
<keyword evidence="5 9" id="KW-0227">DNA damage</keyword>
<evidence type="ECO:0000313" key="11">
    <source>
        <dbReference type="EMBL" id="KAA9377399.1"/>
    </source>
</evidence>
<evidence type="ECO:0000256" key="1">
    <source>
        <dbReference type="ARBA" id="ARBA00003618"/>
    </source>
</evidence>
<dbReference type="InterPro" id="IPR027417">
    <property type="entry name" value="P-loop_NTPase"/>
</dbReference>
<evidence type="ECO:0000256" key="7">
    <source>
        <dbReference type="ARBA" id="ARBA00023204"/>
    </source>
</evidence>
<feature type="domain" description="RecF/RecN/SMC N-terminal" evidence="10">
    <location>
        <begin position="6"/>
        <end position="521"/>
    </location>
</feature>
<evidence type="ECO:0000256" key="2">
    <source>
        <dbReference type="ARBA" id="ARBA00009441"/>
    </source>
</evidence>
<name>A0A5J5K2G4_9ACTN</name>
<dbReference type="NCBIfam" id="TIGR00634">
    <property type="entry name" value="recN"/>
    <property type="match status" value="1"/>
</dbReference>
<dbReference type="GO" id="GO:0006310">
    <property type="term" value="P:DNA recombination"/>
    <property type="evidence" value="ECO:0007669"/>
    <property type="project" value="InterPro"/>
</dbReference>
<dbReference type="PANTHER" id="PTHR11059:SF0">
    <property type="entry name" value="DNA REPAIR PROTEIN RECN"/>
    <property type="match status" value="1"/>
</dbReference>
<evidence type="ECO:0000256" key="4">
    <source>
        <dbReference type="ARBA" id="ARBA00022741"/>
    </source>
</evidence>
<dbReference type="InterPro" id="IPR003395">
    <property type="entry name" value="RecF/RecN/SMC_N"/>
</dbReference>
<dbReference type="GO" id="GO:0006281">
    <property type="term" value="P:DNA repair"/>
    <property type="evidence" value="ECO:0007669"/>
    <property type="project" value="UniProtKB-KW"/>
</dbReference>
<dbReference type="GO" id="GO:0043590">
    <property type="term" value="C:bacterial nucleoid"/>
    <property type="evidence" value="ECO:0007669"/>
    <property type="project" value="TreeGrafter"/>
</dbReference>
<dbReference type="PIRSF" id="PIRSF003128">
    <property type="entry name" value="RecN"/>
    <property type="match status" value="1"/>
</dbReference>
<dbReference type="AlphaFoldDB" id="A0A5J5K2G4"/>
<protein>
    <recommendedName>
        <fullName evidence="3 9">DNA repair protein RecN</fullName>
    </recommendedName>
    <alternativeName>
        <fullName evidence="8 9">Recombination protein N</fullName>
    </alternativeName>
</protein>
<dbReference type="FunFam" id="3.40.50.300:FF:000319">
    <property type="entry name" value="DNA repair protein RecN"/>
    <property type="match status" value="1"/>
</dbReference>
<evidence type="ECO:0000256" key="9">
    <source>
        <dbReference type="PIRNR" id="PIRNR003128"/>
    </source>
</evidence>
<keyword evidence="4" id="KW-0547">Nucleotide-binding</keyword>
<dbReference type="GO" id="GO:0009432">
    <property type="term" value="P:SOS response"/>
    <property type="evidence" value="ECO:0007669"/>
    <property type="project" value="TreeGrafter"/>
</dbReference>
<comment type="caution">
    <text evidence="11">The sequence shown here is derived from an EMBL/GenBank/DDBJ whole genome shotgun (WGS) entry which is preliminary data.</text>
</comment>
<organism evidence="11 12">
    <name type="scientific">Microbispora cellulosiformans</name>
    <dbReference type="NCBI Taxonomy" id="2614688"/>
    <lineage>
        <taxon>Bacteria</taxon>
        <taxon>Bacillati</taxon>
        <taxon>Actinomycetota</taxon>
        <taxon>Actinomycetes</taxon>
        <taxon>Streptosporangiales</taxon>
        <taxon>Streptosporangiaceae</taxon>
        <taxon>Microbispora</taxon>
    </lineage>
</organism>
<evidence type="ECO:0000256" key="8">
    <source>
        <dbReference type="ARBA" id="ARBA00033408"/>
    </source>
</evidence>
<evidence type="ECO:0000313" key="12">
    <source>
        <dbReference type="Proteomes" id="UP000327011"/>
    </source>
</evidence>
<evidence type="ECO:0000256" key="3">
    <source>
        <dbReference type="ARBA" id="ARBA00021315"/>
    </source>
</evidence>
<keyword evidence="7 9" id="KW-0234">DNA repair</keyword>
<evidence type="ECO:0000256" key="6">
    <source>
        <dbReference type="ARBA" id="ARBA00022840"/>
    </source>
</evidence>